<keyword evidence="1 2" id="KW-0238">DNA-binding</keyword>
<keyword evidence="6" id="KW-1185">Reference proteome</keyword>
<dbReference type="InterPro" id="IPR050342">
    <property type="entry name" value="HMGB"/>
</dbReference>
<dbReference type="AlphaFoldDB" id="A0A1Z5JXY4"/>
<feature type="compositionally biased region" description="Basic and acidic residues" evidence="3">
    <location>
        <begin position="186"/>
        <end position="198"/>
    </location>
</feature>
<feature type="compositionally biased region" description="Basic and acidic residues" evidence="3">
    <location>
        <begin position="1"/>
        <end position="16"/>
    </location>
</feature>
<proteinExistence type="predicted"/>
<dbReference type="Proteomes" id="UP000198406">
    <property type="component" value="Unassembled WGS sequence"/>
</dbReference>
<feature type="compositionally biased region" description="Low complexity" evidence="3">
    <location>
        <begin position="18"/>
        <end position="31"/>
    </location>
</feature>
<dbReference type="SUPFAM" id="SSF47095">
    <property type="entry name" value="HMG-box"/>
    <property type="match status" value="1"/>
</dbReference>
<dbReference type="OrthoDB" id="5550281at2759"/>
<dbReference type="EMBL" id="BDSP01000132">
    <property type="protein sequence ID" value="GAX18746.1"/>
    <property type="molecule type" value="Genomic_DNA"/>
</dbReference>
<dbReference type="PANTHER" id="PTHR48112">
    <property type="entry name" value="HIGH MOBILITY GROUP PROTEIN DSP1"/>
    <property type="match status" value="1"/>
</dbReference>
<feature type="region of interest" description="Disordered" evidence="3">
    <location>
        <begin position="1"/>
        <end position="43"/>
    </location>
</feature>
<gene>
    <name evidence="5" type="ORF">FisN_26Hh039</name>
</gene>
<dbReference type="GO" id="GO:0003677">
    <property type="term" value="F:DNA binding"/>
    <property type="evidence" value="ECO:0007669"/>
    <property type="project" value="UniProtKB-UniRule"/>
</dbReference>
<organism evidence="5 6">
    <name type="scientific">Fistulifera solaris</name>
    <name type="common">Oleaginous diatom</name>
    <dbReference type="NCBI Taxonomy" id="1519565"/>
    <lineage>
        <taxon>Eukaryota</taxon>
        <taxon>Sar</taxon>
        <taxon>Stramenopiles</taxon>
        <taxon>Ochrophyta</taxon>
        <taxon>Bacillariophyta</taxon>
        <taxon>Bacillariophyceae</taxon>
        <taxon>Bacillariophycidae</taxon>
        <taxon>Naviculales</taxon>
        <taxon>Naviculaceae</taxon>
        <taxon>Fistulifera</taxon>
    </lineage>
</organism>
<feature type="compositionally biased region" description="Basic and acidic residues" evidence="3">
    <location>
        <begin position="286"/>
        <end position="301"/>
    </location>
</feature>
<name>A0A1Z5JXY4_FISSO</name>
<sequence>MYRPRQKQDKDSKDTDESSSQSHSAARGSSQTNKNDDSDASQCLPFAAPNAASYIGLSSYDSLLLSLANSDPLASLSQQPLYSAQTSLPLMQDIPLQSLAALNSNWLGNPFASVPALPSMYQQSSPLLLDPLLSFHPAPPMAARLLELSSNSLQVPLPQVSSLIPSARLQNISERVPVETHVERNVEESARNHHDLDGSARSMQSIPKPKRPLSAYNFFFQAQRQQLIQSEGNNDDRKRRRSGISFEDLAREISERWRNVDPDTLQYYDNLARADKERYLQEMDQYKHQHDSELTRRRLDLESTVPEETMARYMRSQAKKPKKRKKDKKESL</sequence>
<evidence type="ECO:0000256" key="1">
    <source>
        <dbReference type="ARBA" id="ARBA00023125"/>
    </source>
</evidence>
<dbReference type="PANTHER" id="PTHR48112:SF15">
    <property type="entry name" value="HMG BOX DOMAIN-CONTAINING PROTEIN"/>
    <property type="match status" value="1"/>
</dbReference>
<evidence type="ECO:0000256" key="2">
    <source>
        <dbReference type="PROSITE-ProRule" id="PRU00267"/>
    </source>
</evidence>
<accession>A0A1Z5JXY4</accession>
<reference evidence="5 6" key="1">
    <citation type="journal article" date="2015" name="Plant Cell">
        <title>Oil accumulation by the oleaginous diatom Fistulifera solaris as revealed by the genome and transcriptome.</title>
        <authorList>
            <person name="Tanaka T."/>
            <person name="Maeda Y."/>
            <person name="Veluchamy A."/>
            <person name="Tanaka M."/>
            <person name="Abida H."/>
            <person name="Marechal E."/>
            <person name="Bowler C."/>
            <person name="Muto M."/>
            <person name="Sunaga Y."/>
            <person name="Tanaka M."/>
            <person name="Yoshino T."/>
            <person name="Taniguchi T."/>
            <person name="Fukuda Y."/>
            <person name="Nemoto M."/>
            <person name="Matsumoto M."/>
            <person name="Wong P.S."/>
            <person name="Aburatani S."/>
            <person name="Fujibuchi W."/>
        </authorList>
    </citation>
    <scope>NUCLEOTIDE SEQUENCE [LARGE SCALE GENOMIC DNA]</scope>
    <source>
        <strain evidence="5 6">JPCC DA0580</strain>
    </source>
</reference>
<dbReference type="Pfam" id="PF09011">
    <property type="entry name" value="HMG_box_2"/>
    <property type="match status" value="1"/>
</dbReference>
<dbReference type="SMART" id="SM00398">
    <property type="entry name" value="HMG"/>
    <property type="match status" value="1"/>
</dbReference>
<evidence type="ECO:0000313" key="6">
    <source>
        <dbReference type="Proteomes" id="UP000198406"/>
    </source>
</evidence>
<dbReference type="Gene3D" id="1.10.30.10">
    <property type="entry name" value="High mobility group box domain"/>
    <property type="match status" value="1"/>
</dbReference>
<dbReference type="InParanoid" id="A0A1Z5JXY4"/>
<evidence type="ECO:0000256" key="3">
    <source>
        <dbReference type="SAM" id="MobiDB-lite"/>
    </source>
</evidence>
<feature type="region of interest" description="Disordered" evidence="3">
    <location>
        <begin position="186"/>
        <end position="207"/>
    </location>
</feature>
<feature type="domain" description="HMG box" evidence="4">
    <location>
        <begin position="209"/>
        <end position="287"/>
    </location>
</feature>
<feature type="region of interest" description="Disordered" evidence="3">
    <location>
        <begin position="286"/>
        <end position="332"/>
    </location>
</feature>
<feature type="DNA-binding region" description="HMG box" evidence="2">
    <location>
        <begin position="209"/>
        <end position="287"/>
    </location>
</feature>
<evidence type="ECO:0000259" key="4">
    <source>
        <dbReference type="PROSITE" id="PS50118"/>
    </source>
</evidence>
<comment type="caution">
    <text evidence="5">The sequence shown here is derived from an EMBL/GenBank/DDBJ whole genome shotgun (WGS) entry which is preliminary data.</text>
</comment>
<dbReference type="GO" id="GO:0005634">
    <property type="term" value="C:nucleus"/>
    <property type="evidence" value="ECO:0007669"/>
    <property type="project" value="UniProtKB-UniRule"/>
</dbReference>
<keyword evidence="2" id="KW-0539">Nucleus</keyword>
<protein>
    <recommendedName>
        <fullName evidence="4">HMG box domain-containing protein</fullName>
    </recommendedName>
</protein>
<dbReference type="InterPro" id="IPR009071">
    <property type="entry name" value="HMG_box_dom"/>
</dbReference>
<evidence type="ECO:0000313" key="5">
    <source>
        <dbReference type="EMBL" id="GAX18746.1"/>
    </source>
</evidence>
<dbReference type="InterPro" id="IPR036910">
    <property type="entry name" value="HMG_box_dom_sf"/>
</dbReference>
<dbReference type="PROSITE" id="PS50118">
    <property type="entry name" value="HMG_BOX_2"/>
    <property type="match status" value="1"/>
</dbReference>
<feature type="compositionally biased region" description="Basic residues" evidence="3">
    <location>
        <begin position="317"/>
        <end position="332"/>
    </location>
</feature>